<dbReference type="Pfam" id="PF06983">
    <property type="entry name" value="3-dmu-9_3-mt"/>
    <property type="match status" value="1"/>
</dbReference>
<proteinExistence type="predicted"/>
<accession>A0A089HN48</accession>
<dbReference type="InterPro" id="IPR028973">
    <property type="entry name" value="PhnB-like"/>
</dbReference>
<dbReference type="InterPro" id="IPR029068">
    <property type="entry name" value="Glyas_Bleomycin-R_OHBP_Dase"/>
</dbReference>
<dbReference type="STRING" id="44251.PDUR_09620"/>
<dbReference type="RefSeq" id="WP_042206010.1">
    <property type="nucleotide sequence ID" value="NZ_CP009288.1"/>
</dbReference>
<dbReference type="AlphaFoldDB" id="A0A089HN48"/>
<dbReference type="OrthoDB" id="9795306at2"/>
<dbReference type="Gene3D" id="3.10.180.10">
    <property type="entry name" value="2,3-Dihydroxybiphenyl 1,2-Dioxygenase, domain 1"/>
    <property type="match status" value="1"/>
</dbReference>
<evidence type="ECO:0000313" key="2">
    <source>
        <dbReference type="EMBL" id="AIQ12150.1"/>
    </source>
</evidence>
<sequence length="136" mass="15222">MAKLTPYIFSEDARSQAAFYTEALGGEVVDVMTFADGPDPNPEYKDKVMHLSFKAAGILFYMCDSLWTIERGNGMALLLEFSTEEEAYAAFDKLAEGGKVIDALKQQFWGAHFGQLEDKYGVTWQVMTEMKVPEPS</sequence>
<dbReference type="CDD" id="cd06588">
    <property type="entry name" value="PhnB_like"/>
    <property type="match status" value="1"/>
</dbReference>
<dbReference type="PANTHER" id="PTHR33990">
    <property type="entry name" value="PROTEIN YJDN-RELATED"/>
    <property type="match status" value="1"/>
</dbReference>
<evidence type="ECO:0000313" key="3">
    <source>
        <dbReference type="Proteomes" id="UP000029409"/>
    </source>
</evidence>
<gene>
    <name evidence="2" type="ORF">PDUR_09620</name>
</gene>
<dbReference type="SUPFAM" id="SSF54593">
    <property type="entry name" value="Glyoxalase/Bleomycin resistance protein/Dihydroxybiphenyl dioxygenase"/>
    <property type="match status" value="1"/>
</dbReference>
<dbReference type="PANTHER" id="PTHR33990:SF1">
    <property type="entry name" value="PROTEIN YJDN"/>
    <property type="match status" value="1"/>
</dbReference>
<dbReference type="eggNOG" id="COG2764">
    <property type="taxonomic scope" value="Bacteria"/>
</dbReference>
<protein>
    <submittedName>
        <fullName evidence="2">Glyoxalase</fullName>
    </submittedName>
</protein>
<dbReference type="KEGG" id="pdu:PDUR_09620"/>
<name>A0A089HN48_PAEDU</name>
<dbReference type="EMBL" id="CP009288">
    <property type="protein sequence ID" value="AIQ12150.1"/>
    <property type="molecule type" value="Genomic_DNA"/>
</dbReference>
<organism evidence="2 3">
    <name type="scientific">Paenibacillus durus</name>
    <name type="common">Paenibacillus azotofixans</name>
    <dbReference type="NCBI Taxonomy" id="44251"/>
    <lineage>
        <taxon>Bacteria</taxon>
        <taxon>Bacillati</taxon>
        <taxon>Bacillota</taxon>
        <taxon>Bacilli</taxon>
        <taxon>Bacillales</taxon>
        <taxon>Paenibacillaceae</taxon>
        <taxon>Paenibacillus</taxon>
    </lineage>
</organism>
<keyword evidence="3" id="KW-1185">Reference proteome</keyword>
<evidence type="ECO:0000259" key="1">
    <source>
        <dbReference type="Pfam" id="PF06983"/>
    </source>
</evidence>
<feature type="domain" description="PhnB-like" evidence="1">
    <location>
        <begin position="8"/>
        <end position="127"/>
    </location>
</feature>
<reference evidence="2 3" key="1">
    <citation type="submission" date="2014-08" db="EMBL/GenBank/DDBJ databases">
        <title>Comparative genomics of the Paenibacillus odorifer group.</title>
        <authorList>
            <person name="den Bakker H.C."/>
            <person name="Tsai Y.-C."/>
            <person name="Martin N."/>
            <person name="Korlach J."/>
            <person name="Wiedmann M."/>
        </authorList>
    </citation>
    <scope>NUCLEOTIDE SEQUENCE [LARGE SCALE GENOMIC DNA]</scope>
    <source>
        <strain evidence="2 3">DSM 1735</strain>
    </source>
</reference>
<dbReference type="Proteomes" id="UP000029409">
    <property type="component" value="Chromosome"/>
</dbReference>